<proteinExistence type="predicted"/>
<keyword evidence="1" id="KW-0732">Signal</keyword>
<dbReference type="InterPro" id="IPR036058">
    <property type="entry name" value="Kazal_dom_sf"/>
</dbReference>
<dbReference type="Ensembl" id="ENSCSAVT00000019836.1">
    <property type="protein sequence ID" value="ENSCSAVP00000019624.1"/>
    <property type="gene ID" value="ENSCSAVG00000011499.1"/>
</dbReference>
<reference evidence="4" key="1">
    <citation type="submission" date="2003-08" db="EMBL/GenBank/DDBJ databases">
        <authorList>
            <person name="Birren B."/>
            <person name="Nusbaum C."/>
            <person name="Abebe A."/>
            <person name="Abouelleil A."/>
            <person name="Adekoya E."/>
            <person name="Ait-zahra M."/>
            <person name="Allen N."/>
            <person name="Allen T."/>
            <person name="An P."/>
            <person name="Anderson M."/>
            <person name="Anderson S."/>
            <person name="Arachchi H."/>
            <person name="Armbruster J."/>
            <person name="Bachantsang P."/>
            <person name="Baldwin J."/>
            <person name="Barry A."/>
            <person name="Bayul T."/>
            <person name="Blitshsteyn B."/>
            <person name="Bloom T."/>
            <person name="Blye J."/>
            <person name="Boguslavskiy L."/>
            <person name="Borowsky M."/>
            <person name="Boukhgalter B."/>
            <person name="Brunache A."/>
            <person name="Butler J."/>
            <person name="Calixte N."/>
            <person name="Calvo S."/>
            <person name="Camarata J."/>
            <person name="Campo K."/>
            <person name="Chang J."/>
            <person name="Cheshatsang Y."/>
            <person name="Citroen M."/>
            <person name="Collymore A."/>
            <person name="Considine T."/>
            <person name="Cook A."/>
            <person name="Cooke P."/>
            <person name="Corum B."/>
            <person name="Cuomo C."/>
            <person name="David R."/>
            <person name="Dawoe T."/>
            <person name="Degray S."/>
            <person name="Dodge S."/>
            <person name="Dooley K."/>
            <person name="Dorje P."/>
            <person name="Dorjee K."/>
            <person name="Dorris L."/>
            <person name="Duffey N."/>
            <person name="Dupes A."/>
            <person name="Elkins T."/>
            <person name="Engels R."/>
            <person name="Erickson J."/>
            <person name="Farina A."/>
            <person name="Faro S."/>
            <person name="Ferreira P."/>
            <person name="Fischer H."/>
            <person name="Fitzgerald M."/>
            <person name="Foley K."/>
            <person name="Gage D."/>
            <person name="Galagan J."/>
            <person name="Gearin G."/>
            <person name="Gnerre S."/>
            <person name="Gnirke A."/>
            <person name="Goyette A."/>
            <person name="Graham J."/>
            <person name="Grandbois E."/>
            <person name="Gyaltsen K."/>
            <person name="Hafez N."/>
            <person name="Hagopian D."/>
            <person name="Hagos B."/>
            <person name="Hall J."/>
            <person name="Hatcher B."/>
            <person name="Heller A."/>
            <person name="Higgins H."/>
            <person name="Honan T."/>
            <person name="Horn A."/>
            <person name="Houde N."/>
            <person name="Hughes L."/>
            <person name="Hulme W."/>
            <person name="Husby E."/>
            <person name="Iliev I."/>
            <person name="Jaffe D."/>
            <person name="Jones C."/>
            <person name="Kamal M."/>
            <person name="Kamat A."/>
            <person name="Kamvysselis M."/>
            <person name="Karlsson E."/>
            <person name="Kells C."/>
            <person name="Kieu A."/>
            <person name="Kisner P."/>
            <person name="Kodira C."/>
            <person name="Kulbokas E."/>
            <person name="Labutti K."/>
            <person name="Lama D."/>
            <person name="Landers T."/>
            <person name="Leger J."/>
            <person name="Levine S."/>
            <person name="Lewis D."/>
            <person name="Lewis T."/>
            <person name="Lindblad-toh K."/>
            <person name="Liu X."/>
            <person name="Lokyitsang T."/>
            <person name="Lokyitsang Y."/>
            <person name="Lucien O."/>
            <person name="Lui A."/>
            <person name="Ma L.J."/>
            <person name="Mabbitt R."/>
            <person name="Macdonald J."/>
            <person name="Maclean C."/>
            <person name="Major J."/>
            <person name="Manning J."/>
            <person name="Marabella R."/>
            <person name="Maru K."/>
            <person name="Matthews C."/>
            <person name="Mauceli E."/>
            <person name="Mccarthy M."/>
            <person name="Mcdonough S."/>
            <person name="Mcghee T."/>
            <person name="Meldrim J."/>
            <person name="Meneus L."/>
            <person name="Mesirov J."/>
            <person name="Mihalev A."/>
            <person name="Mihova T."/>
            <person name="Mikkelsen T."/>
            <person name="Mlenga V."/>
            <person name="Moru K."/>
            <person name="Mozes J."/>
            <person name="Mulrain L."/>
            <person name="Munson G."/>
            <person name="Naylor J."/>
            <person name="Newes C."/>
            <person name="Nguyen C."/>
            <person name="Nguyen N."/>
            <person name="Nguyen T."/>
            <person name="Nicol R."/>
            <person name="Nielsen C."/>
            <person name="Nizzari M."/>
            <person name="Norbu C."/>
            <person name="Norbu N."/>
            <person name="O'donnell P."/>
            <person name="Okoawo O."/>
            <person name="O'leary S."/>
            <person name="Omotosho B."/>
            <person name="O'neill K."/>
            <person name="Osman S."/>
            <person name="Parker S."/>
            <person name="Perrin D."/>
            <person name="Phunkhang P."/>
            <person name="Piqani B."/>
            <person name="Purcell S."/>
            <person name="Rachupka T."/>
            <person name="Ramasamy U."/>
            <person name="Rameau R."/>
            <person name="Ray V."/>
            <person name="Raymond C."/>
            <person name="Retta R."/>
            <person name="Richardson S."/>
            <person name="Rise C."/>
            <person name="Rodriguez J."/>
            <person name="Rogers J."/>
            <person name="Rogov P."/>
            <person name="Rutman M."/>
            <person name="Schupbach R."/>
            <person name="Seaman C."/>
            <person name="Settipalli S."/>
            <person name="Sharpe T."/>
            <person name="Sheridan J."/>
            <person name="Sherpa N."/>
            <person name="Shi J."/>
            <person name="Smirnov S."/>
            <person name="Smith C."/>
            <person name="Sougnez C."/>
            <person name="Spencer B."/>
            <person name="Stalker J."/>
            <person name="Stange-thomann N."/>
            <person name="Stavropoulos S."/>
            <person name="Stetson K."/>
            <person name="Stone C."/>
            <person name="Stone S."/>
            <person name="Stubbs M."/>
            <person name="Talamas J."/>
            <person name="Tchuinga P."/>
            <person name="Tenzing P."/>
            <person name="Tesfaye S."/>
            <person name="Theodore J."/>
            <person name="Thoulutsang Y."/>
            <person name="Topham K."/>
            <person name="Towey S."/>
            <person name="Tsamla T."/>
            <person name="Tsomo N."/>
            <person name="Vallee D."/>
            <person name="Vassiliev H."/>
            <person name="Venkataraman V."/>
            <person name="Vinson J."/>
            <person name="Vo A."/>
            <person name="Wade C."/>
            <person name="Wang S."/>
            <person name="Wangchuk T."/>
            <person name="Wangdi T."/>
            <person name="Whittaker C."/>
            <person name="Wilkinson J."/>
            <person name="Wu Y."/>
            <person name="Wyman D."/>
            <person name="Yadav S."/>
            <person name="Yang S."/>
            <person name="Yang X."/>
            <person name="Yeager S."/>
            <person name="Yee E."/>
            <person name="Young G."/>
            <person name="Zainoun J."/>
            <person name="Zembeck L."/>
            <person name="Zimmer A."/>
            <person name="Zody M."/>
            <person name="Lander E."/>
        </authorList>
    </citation>
    <scope>NUCLEOTIDE SEQUENCE [LARGE SCALE GENOMIC DNA]</scope>
</reference>
<dbReference type="Proteomes" id="UP000007875">
    <property type="component" value="Unassembled WGS sequence"/>
</dbReference>
<reference evidence="3" key="3">
    <citation type="submission" date="2025-09" db="UniProtKB">
        <authorList>
            <consortium name="Ensembl"/>
        </authorList>
    </citation>
    <scope>IDENTIFICATION</scope>
</reference>
<feature type="signal peptide" evidence="1">
    <location>
        <begin position="1"/>
        <end position="17"/>
    </location>
</feature>
<dbReference type="Gene3D" id="3.30.60.30">
    <property type="match status" value="1"/>
</dbReference>
<keyword evidence="4" id="KW-1185">Reference proteome</keyword>
<dbReference type="InterPro" id="IPR002350">
    <property type="entry name" value="Kazal_dom"/>
</dbReference>
<organism evidence="3 4">
    <name type="scientific">Ciona savignyi</name>
    <name type="common">Pacific transparent sea squirt</name>
    <dbReference type="NCBI Taxonomy" id="51511"/>
    <lineage>
        <taxon>Eukaryota</taxon>
        <taxon>Metazoa</taxon>
        <taxon>Chordata</taxon>
        <taxon>Tunicata</taxon>
        <taxon>Ascidiacea</taxon>
        <taxon>Phlebobranchia</taxon>
        <taxon>Cionidae</taxon>
        <taxon>Ciona</taxon>
    </lineage>
</organism>
<dbReference type="SMART" id="SM00280">
    <property type="entry name" value="KAZAL"/>
    <property type="match status" value="1"/>
</dbReference>
<dbReference type="AlphaFoldDB" id="H2ZPV8"/>
<dbReference type="SUPFAM" id="SSF100895">
    <property type="entry name" value="Kazal-type serine protease inhibitors"/>
    <property type="match status" value="1"/>
</dbReference>
<dbReference type="CDD" id="cd00104">
    <property type="entry name" value="KAZAL_FS"/>
    <property type="match status" value="1"/>
</dbReference>
<protein>
    <recommendedName>
        <fullName evidence="2">Kazal-like domain-containing protein</fullName>
    </recommendedName>
</protein>
<reference evidence="3" key="2">
    <citation type="submission" date="2025-08" db="UniProtKB">
        <authorList>
            <consortium name="Ensembl"/>
        </authorList>
    </citation>
    <scope>IDENTIFICATION</scope>
</reference>
<evidence type="ECO:0000256" key="1">
    <source>
        <dbReference type="SAM" id="SignalP"/>
    </source>
</evidence>
<feature type="chain" id="PRO_5003579469" description="Kazal-like domain-containing protein" evidence="1">
    <location>
        <begin position="18"/>
        <end position="74"/>
    </location>
</feature>
<name>H2ZPV8_CIOSA</name>
<accession>H2ZPV8</accession>
<evidence type="ECO:0000313" key="3">
    <source>
        <dbReference type="Ensembl" id="ENSCSAVP00000019624.1"/>
    </source>
</evidence>
<feature type="domain" description="Kazal-like" evidence="2">
    <location>
        <begin position="20"/>
        <end position="64"/>
    </location>
</feature>
<dbReference type="Pfam" id="PF00050">
    <property type="entry name" value="Kazal_1"/>
    <property type="match status" value="1"/>
</dbReference>
<dbReference type="HOGENOM" id="CLU_2687085_0_0_1"/>
<evidence type="ECO:0000313" key="4">
    <source>
        <dbReference type="Proteomes" id="UP000007875"/>
    </source>
</evidence>
<dbReference type="InParanoid" id="H2ZPV8"/>
<evidence type="ECO:0000259" key="2">
    <source>
        <dbReference type="SMART" id="SM00280"/>
    </source>
</evidence>
<sequence>MKAVLLIVLIALSATNALPPCYRRCPKSYVPVCGSDNLWHANICIMRMELCLQNLPEELSSDPSLCPPDPRKRG</sequence>